<protein>
    <submittedName>
        <fullName evidence="2">Uncharacterized protein</fullName>
    </submittedName>
</protein>
<dbReference type="RefSeq" id="WP_133801716.1">
    <property type="nucleotide sequence ID" value="NZ_SNWQ01000009.1"/>
</dbReference>
<dbReference type="Proteomes" id="UP000295388">
    <property type="component" value="Unassembled WGS sequence"/>
</dbReference>
<keyword evidence="3" id="KW-1185">Reference proteome</keyword>
<dbReference type="AlphaFoldDB" id="A0A4R6KD49"/>
<dbReference type="EMBL" id="SNWQ01000009">
    <property type="protein sequence ID" value="TDO47354.1"/>
    <property type="molecule type" value="Genomic_DNA"/>
</dbReference>
<accession>A0A4R6KD49</accession>
<evidence type="ECO:0000256" key="1">
    <source>
        <dbReference type="SAM" id="MobiDB-lite"/>
    </source>
</evidence>
<organism evidence="2 3">
    <name type="scientific">Kribbella caucasensis</name>
    <dbReference type="NCBI Taxonomy" id="2512215"/>
    <lineage>
        <taxon>Bacteria</taxon>
        <taxon>Bacillati</taxon>
        <taxon>Actinomycetota</taxon>
        <taxon>Actinomycetes</taxon>
        <taxon>Propionibacteriales</taxon>
        <taxon>Kribbellaceae</taxon>
        <taxon>Kribbella</taxon>
    </lineage>
</organism>
<name>A0A4R6KD49_9ACTN</name>
<proteinExistence type="predicted"/>
<evidence type="ECO:0000313" key="3">
    <source>
        <dbReference type="Proteomes" id="UP000295388"/>
    </source>
</evidence>
<feature type="compositionally biased region" description="Basic and acidic residues" evidence="1">
    <location>
        <begin position="148"/>
        <end position="162"/>
    </location>
</feature>
<evidence type="ECO:0000313" key="2">
    <source>
        <dbReference type="EMBL" id="TDO47354.1"/>
    </source>
</evidence>
<gene>
    <name evidence="2" type="ORF">EV643_109251</name>
</gene>
<dbReference type="OrthoDB" id="3351100at2"/>
<comment type="caution">
    <text evidence="2">The sequence shown here is derived from an EMBL/GenBank/DDBJ whole genome shotgun (WGS) entry which is preliminary data.</text>
</comment>
<reference evidence="2 3" key="1">
    <citation type="submission" date="2019-03" db="EMBL/GenBank/DDBJ databases">
        <title>Genomic Encyclopedia of Type Strains, Phase III (KMG-III): the genomes of soil and plant-associated and newly described type strains.</title>
        <authorList>
            <person name="Whitman W."/>
        </authorList>
    </citation>
    <scope>NUCLEOTIDE SEQUENCE [LARGE SCALE GENOMIC DNA]</scope>
    <source>
        <strain evidence="2 3">VKM Ac-2527</strain>
    </source>
</reference>
<feature type="region of interest" description="Disordered" evidence="1">
    <location>
        <begin position="137"/>
        <end position="166"/>
    </location>
</feature>
<sequence>MASNLACLGLGVETEDEFAVLVDRALRQAVPIATAGEERLLRWQDPSGARLLFTMGADGIRRLTPSLSADPGGQLTGVRKANDDVAVADVHQDGDTVTRLSIELEEIPLLGDGTYSGPANVVALGVAASVHEDEAAFGASDESILGDPARKDEPRPENHPDGHPWPPRLAGESFMAYGMFGPAGETTANAWLAGTVLRAERRTTQLTQQEFIVARVRTVGFEADVCLPGAAHFGAPGPGNVIAGEMFLVGSLQLDVRAFTERSRKKRWFSRR</sequence>